<dbReference type="InParanoid" id="A0A1W4WC05"/>
<feature type="region of interest" description="Disordered" evidence="1">
    <location>
        <begin position="138"/>
        <end position="176"/>
    </location>
</feature>
<organism evidence="2 3">
    <name type="scientific">Agrilus planipennis</name>
    <name type="common">Emerald ash borer</name>
    <name type="synonym">Agrilus marcopoli</name>
    <dbReference type="NCBI Taxonomy" id="224129"/>
    <lineage>
        <taxon>Eukaryota</taxon>
        <taxon>Metazoa</taxon>
        <taxon>Ecdysozoa</taxon>
        <taxon>Arthropoda</taxon>
        <taxon>Hexapoda</taxon>
        <taxon>Insecta</taxon>
        <taxon>Pterygota</taxon>
        <taxon>Neoptera</taxon>
        <taxon>Endopterygota</taxon>
        <taxon>Coleoptera</taxon>
        <taxon>Polyphaga</taxon>
        <taxon>Elateriformia</taxon>
        <taxon>Buprestoidea</taxon>
        <taxon>Buprestidae</taxon>
        <taxon>Agrilinae</taxon>
        <taxon>Agrilus</taxon>
    </lineage>
</organism>
<dbReference type="OrthoDB" id="5989213at2759"/>
<sequence length="176" mass="20359">MAENVVDVSDVTASVSCYTQLQKKLSYSAVRKFKKLRAKREKRRRNRLRIFKHKKFRLARKTNLCETASCTEMNGVDTNLNLNAQLVPPIPEVAAWQNQHQLAYWKSRAMALEHENRMLHQHLRNVYAKQTQDYVDYLKEHPEKIEDGEKSARDDEEGEGPSTKNVADISEQGSSV</sequence>
<gene>
    <name evidence="3" type="primary">LOC108734439</name>
</gene>
<accession>A0A1W4WC05</accession>
<dbReference type="Proteomes" id="UP000192223">
    <property type="component" value="Unplaced"/>
</dbReference>
<evidence type="ECO:0000313" key="2">
    <source>
        <dbReference type="Proteomes" id="UP000192223"/>
    </source>
</evidence>
<name>A0A1W4WC05_AGRPL</name>
<evidence type="ECO:0000256" key="1">
    <source>
        <dbReference type="SAM" id="MobiDB-lite"/>
    </source>
</evidence>
<dbReference type="STRING" id="224129.A0A1W4WC05"/>
<dbReference type="AlphaFoldDB" id="A0A1W4WC05"/>
<dbReference type="RefSeq" id="XP_018321514.1">
    <property type="nucleotide sequence ID" value="XM_018466012.1"/>
</dbReference>
<evidence type="ECO:0000313" key="3">
    <source>
        <dbReference type="RefSeq" id="XP_018321514.1"/>
    </source>
</evidence>
<proteinExistence type="predicted"/>
<dbReference type="KEGG" id="apln:108734439"/>
<feature type="compositionally biased region" description="Basic and acidic residues" evidence="1">
    <location>
        <begin position="138"/>
        <end position="153"/>
    </location>
</feature>
<dbReference type="GeneID" id="108734439"/>
<keyword evidence="2" id="KW-1185">Reference proteome</keyword>
<protein>
    <submittedName>
        <fullName evidence="3">Uncharacterized protein LOC108734439</fullName>
    </submittedName>
</protein>
<reference evidence="3" key="1">
    <citation type="submission" date="2025-08" db="UniProtKB">
        <authorList>
            <consortium name="RefSeq"/>
        </authorList>
    </citation>
    <scope>IDENTIFICATION</scope>
    <source>
        <tissue evidence="3">Entire body</tissue>
    </source>
</reference>